<dbReference type="PANTHER" id="PTHR30012:SF0">
    <property type="entry name" value="TYPE II SECRETION SYSTEM PROTEIN F-RELATED"/>
    <property type="match status" value="1"/>
</dbReference>
<name>A0A1V1PII2_9BACT</name>
<keyword evidence="7 8" id="KW-0472">Membrane</keyword>
<evidence type="ECO:0000259" key="9">
    <source>
        <dbReference type="Pfam" id="PF00482"/>
    </source>
</evidence>
<keyword evidence="6 8" id="KW-1133">Transmembrane helix</keyword>
<dbReference type="Gene3D" id="1.20.81.30">
    <property type="entry name" value="Type II secretion system (T2SS), domain F"/>
    <property type="match status" value="2"/>
</dbReference>
<dbReference type="InterPro" id="IPR042094">
    <property type="entry name" value="T2SS_GspF_sf"/>
</dbReference>
<evidence type="ECO:0000313" key="10">
    <source>
        <dbReference type="EMBL" id="ETR74543.1"/>
    </source>
</evidence>
<comment type="similarity">
    <text evidence="2">Belongs to the GSP F family.</text>
</comment>
<gene>
    <name evidence="10" type="ORF">OMM_00127</name>
</gene>
<feature type="domain" description="Type II secretion system protein GspF" evidence="9">
    <location>
        <begin position="281"/>
        <end position="397"/>
    </location>
</feature>
<organism evidence="10 11">
    <name type="scientific">Candidatus Magnetoglobus multicellularis str. Araruama</name>
    <dbReference type="NCBI Taxonomy" id="890399"/>
    <lineage>
        <taxon>Bacteria</taxon>
        <taxon>Pseudomonadati</taxon>
        <taxon>Thermodesulfobacteriota</taxon>
        <taxon>Desulfobacteria</taxon>
        <taxon>Desulfobacterales</taxon>
        <taxon>Desulfobacteraceae</taxon>
        <taxon>Candidatus Magnetoglobus</taxon>
    </lineage>
</organism>
<dbReference type="AlphaFoldDB" id="A0A1V1PII2"/>
<dbReference type="EMBL" id="ATBP01000004">
    <property type="protein sequence ID" value="ETR74543.1"/>
    <property type="molecule type" value="Genomic_DNA"/>
</dbReference>
<keyword evidence="5 8" id="KW-0812">Transmembrane</keyword>
<dbReference type="Pfam" id="PF00482">
    <property type="entry name" value="T2SSF"/>
    <property type="match status" value="2"/>
</dbReference>
<feature type="transmembrane region" description="Helical" evidence="8">
    <location>
        <begin position="218"/>
        <end position="244"/>
    </location>
</feature>
<evidence type="ECO:0000256" key="8">
    <source>
        <dbReference type="SAM" id="Phobius"/>
    </source>
</evidence>
<dbReference type="PRINTS" id="PR00812">
    <property type="entry name" value="BCTERIALGSPF"/>
</dbReference>
<feature type="transmembrane region" description="Helical" evidence="8">
    <location>
        <begin position="174"/>
        <end position="198"/>
    </location>
</feature>
<sequence>MPVFSYQAINERGENLSGTIEAESVEGASNLLSSQGLIPSKVRKAGDIFGLGTPLSLKEKTTRVKTSDLLLFTKQFRTMLKVGIPIVRILQVLEKHSENVRLKKICAQMARDISSGIRLHESFRKYPKVFDELYCSMVQAGETSDSLDQVFERLVMIIEHEYKVRSDIKLALQYPAFVSVALIVSFFVLLTNVIPKYLVIFKSHNLELPLATRISDMLYQFLMQHGDVLIITLLLSILGLMFYFKSQQGQYVRDSILLKIPFIGDVLKKANISRFANIFEILQSSGVHVIESMNILSGTIGNKAITKDFDNVRNKVEEGKGIAPPLSDSKHFTPLVTSMIALGEESGSLKDMLREVTLHYDDEVTYSVKRLTEAIAPALTIGLAIIIGFFALSIFVPMADLTRILR</sequence>
<comment type="caution">
    <text evidence="10">The sequence shown here is derived from an EMBL/GenBank/DDBJ whole genome shotgun (WGS) entry which is preliminary data.</text>
</comment>
<comment type="subcellular location">
    <subcellularLocation>
        <location evidence="1">Cell inner membrane</location>
        <topology evidence="1">Multi-pass membrane protein</topology>
    </subcellularLocation>
</comment>
<proteinExistence type="inferred from homology"/>
<evidence type="ECO:0000313" key="11">
    <source>
        <dbReference type="Proteomes" id="UP000189670"/>
    </source>
</evidence>
<feature type="domain" description="Type II secretion system protein GspF" evidence="9">
    <location>
        <begin position="72"/>
        <end position="195"/>
    </location>
</feature>
<evidence type="ECO:0000256" key="4">
    <source>
        <dbReference type="ARBA" id="ARBA00022519"/>
    </source>
</evidence>
<keyword evidence="3" id="KW-1003">Cell membrane</keyword>
<evidence type="ECO:0000256" key="6">
    <source>
        <dbReference type="ARBA" id="ARBA00022989"/>
    </source>
</evidence>
<evidence type="ECO:0000256" key="3">
    <source>
        <dbReference type="ARBA" id="ARBA00022475"/>
    </source>
</evidence>
<reference evidence="11" key="1">
    <citation type="submission" date="2012-11" db="EMBL/GenBank/DDBJ databases">
        <authorList>
            <person name="Lucero-Rivera Y.E."/>
            <person name="Tovar-Ramirez D."/>
        </authorList>
    </citation>
    <scope>NUCLEOTIDE SEQUENCE [LARGE SCALE GENOMIC DNA]</scope>
    <source>
        <strain evidence="11">Araruama</strain>
    </source>
</reference>
<keyword evidence="4" id="KW-0997">Cell inner membrane</keyword>
<evidence type="ECO:0000256" key="7">
    <source>
        <dbReference type="ARBA" id="ARBA00023136"/>
    </source>
</evidence>
<accession>A0A1V1PII2</accession>
<dbReference type="Proteomes" id="UP000189670">
    <property type="component" value="Unassembled WGS sequence"/>
</dbReference>
<evidence type="ECO:0000256" key="2">
    <source>
        <dbReference type="ARBA" id="ARBA00005745"/>
    </source>
</evidence>
<feature type="transmembrane region" description="Helical" evidence="8">
    <location>
        <begin position="374"/>
        <end position="396"/>
    </location>
</feature>
<dbReference type="InterPro" id="IPR003004">
    <property type="entry name" value="GspF/PilC"/>
</dbReference>
<dbReference type="GO" id="GO:0015628">
    <property type="term" value="P:protein secretion by the type II secretion system"/>
    <property type="evidence" value="ECO:0007669"/>
    <property type="project" value="TreeGrafter"/>
</dbReference>
<protein>
    <submittedName>
        <fullName evidence="10">Type IV pilus assembly protein PilC</fullName>
    </submittedName>
</protein>
<evidence type="ECO:0000256" key="1">
    <source>
        <dbReference type="ARBA" id="ARBA00004429"/>
    </source>
</evidence>
<dbReference type="GO" id="GO:0005886">
    <property type="term" value="C:plasma membrane"/>
    <property type="evidence" value="ECO:0007669"/>
    <property type="project" value="UniProtKB-SubCell"/>
</dbReference>
<dbReference type="InterPro" id="IPR018076">
    <property type="entry name" value="T2SS_GspF_dom"/>
</dbReference>
<dbReference type="FunFam" id="1.20.81.30:FF:000001">
    <property type="entry name" value="Type II secretion system protein F"/>
    <property type="match status" value="1"/>
</dbReference>
<dbReference type="PANTHER" id="PTHR30012">
    <property type="entry name" value="GENERAL SECRETION PATHWAY PROTEIN"/>
    <property type="match status" value="1"/>
</dbReference>
<evidence type="ECO:0000256" key="5">
    <source>
        <dbReference type="ARBA" id="ARBA00022692"/>
    </source>
</evidence>